<evidence type="ECO:0008006" key="3">
    <source>
        <dbReference type="Google" id="ProtNLM"/>
    </source>
</evidence>
<keyword evidence="1" id="KW-0812">Transmembrane</keyword>
<evidence type="ECO:0000256" key="1">
    <source>
        <dbReference type="SAM" id="Phobius"/>
    </source>
</evidence>
<proteinExistence type="predicted"/>
<gene>
    <name evidence="2" type="ORF">AAME72_10680</name>
</gene>
<dbReference type="RefSeq" id="WP_348786545.1">
    <property type="nucleotide sequence ID" value="NZ_CP157390.1"/>
</dbReference>
<reference evidence="2" key="1">
    <citation type="submission" date="2024-05" db="EMBL/GenBank/DDBJ databases">
        <title>The Natural Products Discovery Center: Release of the First 8490 Sequenced Strains for Exploring Actinobacteria Biosynthetic Diversity.</title>
        <authorList>
            <person name="Kalkreuter E."/>
            <person name="Kautsar S.A."/>
            <person name="Yang D."/>
            <person name="Bader C.D."/>
            <person name="Teijaro C.N."/>
            <person name="Fluegel L."/>
            <person name="Davis C.M."/>
            <person name="Simpson J.R."/>
            <person name="Lauterbach L."/>
            <person name="Steele A.D."/>
            <person name="Gui C."/>
            <person name="Meng S."/>
            <person name="Li G."/>
            <person name="Viehrig K."/>
            <person name="Ye F."/>
            <person name="Su P."/>
            <person name="Kiefer A.F."/>
            <person name="Nichols A."/>
            <person name="Cepeda A.J."/>
            <person name="Yan W."/>
            <person name="Fan B."/>
            <person name="Jiang Y."/>
            <person name="Adhikari A."/>
            <person name="Zheng C.-J."/>
            <person name="Schuster L."/>
            <person name="Cowan T.M."/>
            <person name="Smanski M.J."/>
            <person name="Chevrette M.G."/>
            <person name="de Carvalho L.P.S."/>
            <person name="Shen B."/>
        </authorList>
    </citation>
    <scope>NUCLEOTIDE SEQUENCE</scope>
    <source>
        <strain evidence="2">NPDC080035</strain>
    </source>
</reference>
<evidence type="ECO:0000313" key="2">
    <source>
        <dbReference type="EMBL" id="XBM46560.1"/>
    </source>
</evidence>
<keyword evidence="1" id="KW-1133">Transmembrane helix</keyword>
<feature type="transmembrane region" description="Helical" evidence="1">
    <location>
        <begin position="81"/>
        <end position="107"/>
    </location>
</feature>
<protein>
    <recommendedName>
        <fullName evidence="3">DUF3040 domain-containing protein</fullName>
    </recommendedName>
</protein>
<organism evidence="2">
    <name type="scientific">Leifsonia sp. NPDC080035</name>
    <dbReference type="NCBI Taxonomy" id="3143936"/>
    <lineage>
        <taxon>Bacteria</taxon>
        <taxon>Bacillati</taxon>
        <taxon>Actinomycetota</taxon>
        <taxon>Actinomycetes</taxon>
        <taxon>Micrococcales</taxon>
        <taxon>Microbacteriaceae</taxon>
        <taxon>Leifsonia</taxon>
    </lineage>
</organism>
<dbReference type="EMBL" id="CP157390">
    <property type="protein sequence ID" value="XBM46560.1"/>
    <property type="molecule type" value="Genomic_DNA"/>
</dbReference>
<accession>A0AAU7G6U3</accession>
<dbReference type="AlphaFoldDB" id="A0AAU7G6U3"/>
<keyword evidence="1" id="KW-0472">Membrane</keyword>
<name>A0AAU7G6U3_9MICO</name>
<sequence>MTTKRSTRIHRSRADREALSSYVELASSADRRRIDRAQVAAFEQLTPAQLDVLVADLIDGTETAATPPRRSLLTRLTGGEAGFATALLAGLALAGVLTVGSVGAVALATSGADMSAQATHSAVDTSFDPFSDTPGSALDF</sequence>